<name>A0A1N6EAP8_9BACT</name>
<dbReference type="Proteomes" id="UP000184694">
    <property type="component" value="Unassembled WGS sequence"/>
</dbReference>
<reference evidence="8" key="1">
    <citation type="submission" date="2016-11" db="EMBL/GenBank/DDBJ databases">
        <authorList>
            <person name="Varghese N."/>
            <person name="Submissions S."/>
        </authorList>
    </citation>
    <scope>NUCLEOTIDE SEQUENCE [LARGE SCALE GENOMIC DNA]</scope>
    <source>
        <strain evidence="8">DSM 17456</strain>
    </source>
</reference>
<evidence type="ECO:0000256" key="1">
    <source>
        <dbReference type="ARBA" id="ARBA00001966"/>
    </source>
</evidence>
<keyword evidence="4" id="KW-0411">Iron-sulfur</keyword>
<dbReference type="STRING" id="1121457.SAMN02745161_0840"/>
<dbReference type="Gene3D" id="3.30.420.40">
    <property type="match status" value="4"/>
</dbReference>
<keyword evidence="2" id="KW-0479">Metal-binding</keyword>
<evidence type="ECO:0000259" key="6">
    <source>
        <dbReference type="Pfam" id="PF09989"/>
    </source>
</evidence>
<dbReference type="InterPro" id="IPR002731">
    <property type="entry name" value="ATPase_BadF"/>
</dbReference>
<keyword evidence="8" id="KW-1185">Reference proteome</keyword>
<dbReference type="InterPro" id="IPR043129">
    <property type="entry name" value="ATPase_NBD"/>
</dbReference>
<dbReference type="Gene3D" id="3.40.50.11900">
    <property type="match status" value="1"/>
</dbReference>
<dbReference type="InterPro" id="IPR051805">
    <property type="entry name" value="Dehydratase_Activator_Redct"/>
</dbReference>
<dbReference type="RefSeq" id="WP_074215677.1">
    <property type="nucleotide sequence ID" value="NZ_FSRG01000003.1"/>
</dbReference>
<dbReference type="NCBIfam" id="TIGR00241">
    <property type="entry name" value="CoA_E_activ"/>
    <property type="match status" value="1"/>
</dbReference>
<evidence type="ECO:0000256" key="4">
    <source>
        <dbReference type="ARBA" id="ARBA00023014"/>
    </source>
</evidence>
<dbReference type="GO" id="GO:0046872">
    <property type="term" value="F:metal ion binding"/>
    <property type="evidence" value="ECO:0007669"/>
    <property type="project" value="UniProtKB-KW"/>
</dbReference>
<dbReference type="GO" id="GO:0051536">
    <property type="term" value="F:iron-sulfur cluster binding"/>
    <property type="evidence" value="ECO:0007669"/>
    <property type="project" value="UniProtKB-KW"/>
</dbReference>
<dbReference type="InterPro" id="IPR018709">
    <property type="entry name" value="CoA_activase_DUF2229"/>
</dbReference>
<dbReference type="OrthoDB" id="9177882at2"/>
<feature type="domain" description="DUF2229" evidence="6">
    <location>
        <begin position="671"/>
        <end position="886"/>
    </location>
</feature>
<dbReference type="InterPro" id="IPR008275">
    <property type="entry name" value="CoA_E_activase_dom"/>
</dbReference>
<keyword evidence="3" id="KW-0408">Iron</keyword>
<dbReference type="CDD" id="cd24035">
    <property type="entry name" value="ASKHA_NBD_O66634-like_rpt2"/>
    <property type="match status" value="1"/>
</dbReference>
<dbReference type="Pfam" id="PF09989">
    <property type="entry name" value="DUF2229"/>
    <property type="match status" value="1"/>
</dbReference>
<accession>A0A1N6EAP8</accession>
<feature type="domain" description="ATPase BadF/BadG/BcrA/BcrD type" evidence="5">
    <location>
        <begin position="310"/>
        <end position="561"/>
    </location>
</feature>
<evidence type="ECO:0000313" key="8">
    <source>
        <dbReference type="Proteomes" id="UP000184694"/>
    </source>
</evidence>
<dbReference type="SUPFAM" id="SSF53067">
    <property type="entry name" value="Actin-like ATPase domain"/>
    <property type="match status" value="2"/>
</dbReference>
<protein>
    <submittedName>
        <fullName evidence="7">CoA-substrate-specific enzyme activase, putative</fullName>
    </submittedName>
</protein>
<comment type="cofactor">
    <cofactor evidence="1">
        <name>[4Fe-4S] cluster</name>
        <dbReference type="ChEBI" id="CHEBI:49883"/>
    </cofactor>
</comment>
<evidence type="ECO:0000256" key="2">
    <source>
        <dbReference type="ARBA" id="ARBA00022723"/>
    </source>
</evidence>
<dbReference type="CDD" id="cd24034">
    <property type="entry name" value="ASKHA_NBD_O66634-like_rpt1"/>
    <property type="match status" value="1"/>
</dbReference>
<sequence>MESLGICIGASSIGMVRLRRENGCTEVIEHDVVCHEGNSRQALLSMLSRVEDLKDLRVAATGRKFRHLLALPTISEPEAVELATAYSLPEDHSYRTVISAGGETFLVYSLRNTGEVEMVHTGNKCASGTGEFLLQQLGRMALSLDELAEMDFTDEPHKVSGRCSVFCKSDCTHALNKGVEKGRVVSGLSKMMAGKCLELLKKLPKDKAVLVGGCSDNEFMVRFLRDEIPDLHIPEEARWFEALGAGLWALDNAPDNTVVNVMGTGNDLTAIFKEKSTSFAFHSPLSEFSELVEFKTHPRGQAQLGDECILGLDVGSTTTKGVVMRTSDLAVIADEYLRTDGDPVGASRRVYSSLADQIDVPISIVGLGVTGSGRAISGLHAQTDGVINEIIAHATASVHFDPEVDTIFEIGGQDAKYTYITAGVPSDYAMNEACSAGTGSFLEESAKESLGVETTEIGEIALQANRPPNFNDQCAAFISSDIKIAIQEGMPLKDIVAGLVYSVCMNYDNRVKGNRPVGKKVFMQGGVCYNEAVPVAMAALTGKHIVVPPEPGLMGAFGVALEVKKRIGQGLLTPSSFDLNELAAREVSYKKTFTCTGGSEKCDLGCEIARIVIDGSTYPFGGICNRWENLRKKRGVDTASRDLVAWRERRCFRDAESASSKPDISDNRPVIGINRSYLVNTYYPLFSTFFQELGYRVVLPQNADTEAMGQRGAAFCFPGEIAHGFMGDLLAMEPDYLFLPHVRGIPTDSNFETSCTCVLVQGEPYYLRTAFPQIEAMGDRAVFPVLDFSKGLEAARKEFLDIGVHFGASKQNAEQAYKKALTAQRQFHADLQKKGKEVLNELEQGDDPFAVVLIGRPYNAFAGVANKGIPAKFASTGVTIIPFDMLPLEEADLEQDMNMYWGMGRLLLKASRLIKDHPKLFGSFITNFSCGPDSFLLSYFREIMGRKPSLTLELDNHTADAGIETRVEAFLDIIRYYQRMNEQSAMQSKPIQKNKTFKPAVFEKRNGDYGVVTSDDVWLPLTHERVKVVFPSMGEYSTRMLAASLRSQGIRAEALPPADEERLKIGRGNSTCKECLPLQLTVGSILHYLQHRDPEEVTVYFMPSADGPCRFGQYHVYTQRLFNRKAIPNAPILTPTCTDGYGGLNEGALLSMWRSVVISDVFEEMKSTVLAGARDRETALALFNTEFMAVTDACSQGWKQGLAQLKRTASTLSEIELRMPYEELPKISLIGEIFVRHDVISRQGLIERMADRGIVVRTAQGTEWIKYTDWLIMNGIEGDTSLAFWMRLLFKKYYDTKIRNILSESGLFYHHKQDIPRTIEIGSNYVSPKLAGEAILTVGAAFHEIFHPSCGIISIGPFGCMPSRVAEAILSEKFTTQNTLKVSGNNSVPASLSSEDRKLPFLAIETDGNPFPQIVEARLEAFALQARRLHKQMM</sequence>
<evidence type="ECO:0000259" key="5">
    <source>
        <dbReference type="Pfam" id="PF01869"/>
    </source>
</evidence>
<evidence type="ECO:0000256" key="3">
    <source>
        <dbReference type="ARBA" id="ARBA00023004"/>
    </source>
</evidence>
<dbReference type="Pfam" id="PF01869">
    <property type="entry name" value="BcrAD_BadFG"/>
    <property type="match status" value="2"/>
</dbReference>
<gene>
    <name evidence="7" type="ORF">SAMN02745161_0840</name>
</gene>
<dbReference type="EMBL" id="FSRG01000003">
    <property type="protein sequence ID" value="SIN80099.1"/>
    <property type="molecule type" value="Genomic_DNA"/>
</dbReference>
<dbReference type="PANTHER" id="PTHR32329">
    <property type="entry name" value="BIFUNCTIONAL PROTEIN [INCLUDES 2-HYDROXYACYL-COA DEHYDRATASE (N-TER) AND ITS ACTIVATOR DOMAIN (C_TERM)-RELATED"/>
    <property type="match status" value="1"/>
</dbReference>
<proteinExistence type="predicted"/>
<organism evidence="7 8">
    <name type="scientific">Halodesulfovibrio marinisediminis DSM 17456</name>
    <dbReference type="NCBI Taxonomy" id="1121457"/>
    <lineage>
        <taxon>Bacteria</taxon>
        <taxon>Pseudomonadati</taxon>
        <taxon>Thermodesulfobacteriota</taxon>
        <taxon>Desulfovibrionia</taxon>
        <taxon>Desulfovibrionales</taxon>
        <taxon>Desulfovibrionaceae</taxon>
        <taxon>Halodesulfovibrio</taxon>
    </lineage>
</organism>
<dbReference type="PANTHER" id="PTHR32329:SF7">
    <property type="entry name" value="ACTIVATOR OF 2-HYDROXYACYL-COA-HYDRATASE"/>
    <property type="match status" value="1"/>
</dbReference>
<feature type="domain" description="ATPase BadF/BadG/BcrA/BcrD type" evidence="5">
    <location>
        <begin position="82"/>
        <end position="230"/>
    </location>
</feature>
<evidence type="ECO:0000313" key="7">
    <source>
        <dbReference type="EMBL" id="SIN80099.1"/>
    </source>
</evidence>